<dbReference type="AlphaFoldDB" id="A0AAW5PH99"/>
<dbReference type="Proteomes" id="UP001320691">
    <property type="component" value="Unassembled WGS sequence"/>
</dbReference>
<evidence type="ECO:0000313" key="3">
    <source>
        <dbReference type="Proteomes" id="UP001320691"/>
    </source>
</evidence>
<sequence length="41" mass="4921">MSPQKTPGPWRAAWRGMGHWRWLWLVLLLLWLGFLPAEFSK</sequence>
<organism evidence="2 3">
    <name type="scientific">Stenotrophomonas rhizophila</name>
    <dbReference type="NCBI Taxonomy" id="216778"/>
    <lineage>
        <taxon>Bacteria</taxon>
        <taxon>Pseudomonadati</taxon>
        <taxon>Pseudomonadota</taxon>
        <taxon>Gammaproteobacteria</taxon>
        <taxon>Lysobacterales</taxon>
        <taxon>Lysobacteraceae</taxon>
        <taxon>Stenotrophomonas</taxon>
    </lineage>
</organism>
<gene>
    <name evidence="2" type="ORF">M2412_001236</name>
</gene>
<feature type="transmembrane region" description="Helical" evidence="1">
    <location>
        <begin position="20"/>
        <end position="39"/>
    </location>
</feature>
<accession>A0AAW5PH99</accession>
<keyword evidence="1" id="KW-0812">Transmembrane</keyword>
<protein>
    <submittedName>
        <fullName evidence="2">Uncharacterized protein</fullName>
    </submittedName>
</protein>
<keyword evidence="1" id="KW-1133">Transmembrane helix</keyword>
<reference evidence="2" key="1">
    <citation type="submission" date="2022-08" db="EMBL/GenBank/DDBJ databases">
        <title>Genomic analyses of the natural microbiome of Caenorhabditis elegans.</title>
        <authorList>
            <person name="Samuel B."/>
        </authorList>
    </citation>
    <scope>NUCLEOTIDE SEQUENCE</scope>
    <source>
        <strain evidence="2">BIGb0277</strain>
    </source>
</reference>
<name>A0AAW5PH99_9GAMM</name>
<proteinExistence type="predicted"/>
<comment type="caution">
    <text evidence="2">The sequence shown here is derived from an EMBL/GenBank/DDBJ whole genome shotgun (WGS) entry which is preliminary data.</text>
</comment>
<keyword evidence="1" id="KW-0472">Membrane</keyword>
<dbReference type="EMBL" id="JANUEK010000002">
    <property type="protein sequence ID" value="MCS4279269.1"/>
    <property type="molecule type" value="Genomic_DNA"/>
</dbReference>
<evidence type="ECO:0000256" key="1">
    <source>
        <dbReference type="SAM" id="Phobius"/>
    </source>
</evidence>
<evidence type="ECO:0000313" key="2">
    <source>
        <dbReference type="EMBL" id="MCS4279269.1"/>
    </source>
</evidence>
<dbReference type="RefSeq" id="WP_259260035.1">
    <property type="nucleotide sequence ID" value="NZ_JANUEK010000002.1"/>
</dbReference>